<name>A0ABD2PW57_9PLAT</name>
<dbReference type="EMBL" id="JBJKFK010002238">
    <property type="protein sequence ID" value="KAL3311425.1"/>
    <property type="molecule type" value="Genomic_DNA"/>
</dbReference>
<organism evidence="1 2">
    <name type="scientific">Cichlidogyrus casuarinus</name>
    <dbReference type="NCBI Taxonomy" id="1844966"/>
    <lineage>
        <taxon>Eukaryota</taxon>
        <taxon>Metazoa</taxon>
        <taxon>Spiralia</taxon>
        <taxon>Lophotrochozoa</taxon>
        <taxon>Platyhelminthes</taxon>
        <taxon>Monogenea</taxon>
        <taxon>Monopisthocotylea</taxon>
        <taxon>Dactylogyridea</taxon>
        <taxon>Ancyrocephalidae</taxon>
        <taxon>Cichlidogyrus</taxon>
    </lineage>
</organism>
<evidence type="ECO:0000313" key="1">
    <source>
        <dbReference type="EMBL" id="KAL3311425.1"/>
    </source>
</evidence>
<evidence type="ECO:0000313" key="2">
    <source>
        <dbReference type="Proteomes" id="UP001626550"/>
    </source>
</evidence>
<protein>
    <submittedName>
        <fullName evidence="1">Uncharacterized protein</fullName>
    </submittedName>
</protein>
<accession>A0ABD2PW57</accession>
<comment type="caution">
    <text evidence="1">The sequence shown here is derived from an EMBL/GenBank/DDBJ whole genome shotgun (WGS) entry which is preliminary data.</text>
</comment>
<keyword evidence="2" id="KW-1185">Reference proteome</keyword>
<proteinExistence type="predicted"/>
<dbReference type="AlphaFoldDB" id="A0ABD2PW57"/>
<dbReference type="Proteomes" id="UP001626550">
    <property type="component" value="Unassembled WGS sequence"/>
</dbReference>
<reference evidence="1 2" key="1">
    <citation type="submission" date="2024-11" db="EMBL/GenBank/DDBJ databases">
        <title>Adaptive evolution of stress response genes in parasites aligns with host niche diversity.</title>
        <authorList>
            <person name="Hahn C."/>
            <person name="Resl P."/>
        </authorList>
    </citation>
    <scope>NUCLEOTIDE SEQUENCE [LARGE SCALE GENOMIC DNA]</scope>
    <source>
        <strain evidence="1">EGGRZ-B1_66</strain>
        <tissue evidence="1">Body</tissue>
    </source>
</reference>
<gene>
    <name evidence="1" type="ORF">Ciccas_009992</name>
</gene>
<sequence>MIASVTLEYGEGFSGPGKDTIREDRTYSGHNFVHPVIRIKTLNNTSPLVELHLREDITTLFQDDLPELRQFFSSFFNPLPEMNIPETWANKTVKICYLDWRVIIFEFQLLPSLLRRANVTSLD</sequence>